<evidence type="ECO:0000256" key="7">
    <source>
        <dbReference type="ARBA" id="ARBA00022771"/>
    </source>
</evidence>
<name>A0ABT5GIH3_9MICO</name>
<sequence>MAGRINPDDIATVKSRSSIEDVVREHVTLRPAGPGSLKGLCPFHDEKTPSFNIRPAVGAWHCFGCGEGGDVISFIQKVDHLTFTEAVERLAQRLGMELRYEDGGSRPREEGLGRRSRLLEAHRVAEEYYTERLLSDQGARLARDFLRARDFNSTHVRRFGIGFAPRGGEDLVGHLRGKGFTDEELTIGGLAGRGSRGLYDRFRGRLVWPIRDITGSTIGFGARRIFDDDRIEAKYLNTSETPIYKKSTVLYGLDLAKKRISQDRQAVVVEGYTDVMACHLAGVETAVATCGTAFGAEHIKLLRRIMRDEADLAPAKVIFTFDGDAAGQKAAMRAFADDEKWTSQSFVAVEKSGKDPCELRQAGGDPAVQALIEDAVPMFEFAVRTTIKRFDLGTAEGRVQASRAVAPIVASIRDRSLRPEYTREVAGLLGIEVEQVGAEVARAGRLKVDADRPDGRPSPRSGESPNGRDGRSGGGWRPGESGGDEAVEPGPDEVAGLLPVPDQRDPVVLAERQLLQVLLQFPTVLRPGAVDLLTSSAFSAPAHRAVYDGIRIASGTDGRASLGSWVSAVTEAAPSAVAPLISELAVATLPTRMDATTGLPSSRYVEELFNRVRTVELTRRVADAMSEMRRLDHAAEPDPQRSRALAVELQELQRQLASIKEGMA</sequence>
<dbReference type="InterPro" id="IPR019475">
    <property type="entry name" value="DNA_primase_DnaB-bd"/>
</dbReference>
<evidence type="ECO:0000256" key="5">
    <source>
        <dbReference type="ARBA" id="ARBA00022705"/>
    </source>
</evidence>
<feature type="compositionally biased region" description="Basic and acidic residues" evidence="14">
    <location>
        <begin position="446"/>
        <end position="457"/>
    </location>
</feature>
<dbReference type="Pfam" id="PF08278">
    <property type="entry name" value="DnaG_DnaB_bind"/>
    <property type="match status" value="1"/>
</dbReference>
<keyword evidence="8 12" id="KW-0862">Zinc</keyword>
<evidence type="ECO:0000256" key="14">
    <source>
        <dbReference type="SAM" id="MobiDB-lite"/>
    </source>
</evidence>
<dbReference type="SMART" id="SM00493">
    <property type="entry name" value="TOPRIM"/>
    <property type="match status" value="1"/>
</dbReference>
<dbReference type="CDD" id="cd03364">
    <property type="entry name" value="TOPRIM_DnaG_primases"/>
    <property type="match status" value="1"/>
</dbReference>
<comment type="function">
    <text evidence="12 13">RNA polymerase that catalyzes the synthesis of short RNA molecules used as primers for DNA polymerase during DNA replication.</text>
</comment>
<evidence type="ECO:0000256" key="10">
    <source>
        <dbReference type="ARBA" id="ARBA00023125"/>
    </source>
</evidence>
<organism evidence="16 17">
    <name type="scientific">Intrasporangium calvum</name>
    <dbReference type="NCBI Taxonomy" id="53358"/>
    <lineage>
        <taxon>Bacteria</taxon>
        <taxon>Bacillati</taxon>
        <taxon>Actinomycetota</taxon>
        <taxon>Actinomycetes</taxon>
        <taxon>Micrococcales</taxon>
        <taxon>Intrasporangiaceae</taxon>
        <taxon>Intrasporangium</taxon>
    </lineage>
</organism>
<dbReference type="PANTHER" id="PTHR30313">
    <property type="entry name" value="DNA PRIMASE"/>
    <property type="match status" value="1"/>
</dbReference>
<dbReference type="PIRSF" id="PIRSF002811">
    <property type="entry name" value="DnaG"/>
    <property type="match status" value="1"/>
</dbReference>
<keyword evidence="6 12" id="KW-0479">Metal-binding</keyword>
<evidence type="ECO:0000256" key="13">
    <source>
        <dbReference type="PIRNR" id="PIRNR002811"/>
    </source>
</evidence>
<dbReference type="EMBL" id="JAPFQL010000046">
    <property type="protein sequence ID" value="MDC5697899.1"/>
    <property type="molecule type" value="Genomic_DNA"/>
</dbReference>
<keyword evidence="10 12" id="KW-0238">DNA-binding</keyword>
<keyword evidence="11 12" id="KW-0804">Transcription</keyword>
<keyword evidence="4 12" id="KW-0548">Nucleotidyltransferase</keyword>
<evidence type="ECO:0000256" key="11">
    <source>
        <dbReference type="ARBA" id="ARBA00023163"/>
    </source>
</evidence>
<evidence type="ECO:0000256" key="2">
    <source>
        <dbReference type="ARBA" id="ARBA00022515"/>
    </source>
</evidence>
<dbReference type="Pfam" id="PF10410">
    <property type="entry name" value="DnaB_bind"/>
    <property type="match status" value="1"/>
</dbReference>
<keyword evidence="1 12" id="KW-0240">DNA-directed RNA polymerase</keyword>
<evidence type="ECO:0000256" key="1">
    <source>
        <dbReference type="ARBA" id="ARBA00022478"/>
    </source>
</evidence>
<reference evidence="16 17" key="1">
    <citation type="submission" date="2022-11" db="EMBL/GenBank/DDBJ databases">
        <title>Anaerobic phenanthrene biodegradation by a DNRA strain PheN6.</title>
        <authorList>
            <person name="Zhang Z."/>
        </authorList>
    </citation>
    <scope>NUCLEOTIDE SEQUENCE [LARGE SCALE GENOMIC DNA]</scope>
    <source>
        <strain evidence="16 17">PheN6</strain>
    </source>
</reference>
<dbReference type="InterPro" id="IPR034151">
    <property type="entry name" value="TOPRIM_DnaG_bac"/>
</dbReference>
<evidence type="ECO:0000256" key="12">
    <source>
        <dbReference type="HAMAP-Rule" id="MF_00974"/>
    </source>
</evidence>
<dbReference type="EC" id="2.7.7.101" evidence="12"/>
<dbReference type="Gene3D" id="3.40.1360.10">
    <property type="match status" value="1"/>
</dbReference>
<feature type="compositionally biased region" description="Gly residues" evidence="14">
    <location>
        <begin position="472"/>
        <end position="481"/>
    </location>
</feature>
<dbReference type="InterPro" id="IPR030846">
    <property type="entry name" value="DnaG_bac"/>
</dbReference>
<dbReference type="InterPro" id="IPR037068">
    <property type="entry name" value="DNA_primase_core_N_sf"/>
</dbReference>
<feature type="region of interest" description="Disordered" evidence="14">
    <location>
        <begin position="444"/>
        <end position="499"/>
    </location>
</feature>
<dbReference type="InterPro" id="IPR050219">
    <property type="entry name" value="DnaG_primase"/>
</dbReference>
<evidence type="ECO:0000259" key="15">
    <source>
        <dbReference type="PROSITE" id="PS50880"/>
    </source>
</evidence>
<evidence type="ECO:0000313" key="16">
    <source>
        <dbReference type="EMBL" id="MDC5697899.1"/>
    </source>
</evidence>
<dbReference type="InterPro" id="IPR006295">
    <property type="entry name" value="DNA_primase_DnaG"/>
</dbReference>
<comment type="cofactor">
    <cofactor evidence="12 13">
        <name>Zn(2+)</name>
        <dbReference type="ChEBI" id="CHEBI:29105"/>
    </cofactor>
    <text evidence="12 13">Binds 1 zinc ion per monomer.</text>
</comment>
<comment type="similarity">
    <text evidence="12 13">Belongs to the DnaG primase family.</text>
</comment>
<dbReference type="InterPro" id="IPR006171">
    <property type="entry name" value="TOPRIM_dom"/>
</dbReference>
<dbReference type="HAMAP" id="MF_00974">
    <property type="entry name" value="DNA_primase_DnaG"/>
    <property type="match status" value="1"/>
</dbReference>
<evidence type="ECO:0000256" key="9">
    <source>
        <dbReference type="ARBA" id="ARBA00022842"/>
    </source>
</evidence>
<dbReference type="Gene3D" id="1.10.860.10">
    <property type="entry name" value="DNAb Helicase, Chain A"/>
    <property type="match status" value="1"/>
</dbReference>
<dbReference type="SUPFAM" id="SSF57783">
    <property type="entry name" value="Zinc beta-ribbon"/>
    <property type="match status" value="1"/>
</dbReference>
<keyword evidence="17" id="KW-1185">Reference proteome</keyword>
<keyword evidence="5 12" id="KW-0235">DNA replication</keyword>
<dbReference type="InterPro" id="IPR013173">
    <property type="entry name" value="DNA_primase_DnaG_DnaB-bd_dom"/>
</dbReference>
<evidence type="ECO:0000313" key="17">
    <source>
        <dbReference type="Proteomes" id="UP001150259"/>
    </source>
</evidence>
<dbReference type="Pfam" id="PF08275">
    <property type="entry name" value="DNAG_N"/>
    <property type="match status" value="1"/>
</dbReference>
<dbReference type="PANTHER" id="PTHR30313:SF2">
    <property type="entry name" value="DNA PRIMASE"/>
    <property type="match status" value="1"/>
</dbReference>
<dbReference type="SUPFAM" id="SSF56731">
    <property type="entry name" value="DNA primase core"/>
    <property type="match status" value="1"/>
</dbReference>
<proteinExistence type="inferred from homology"/>
<dbReference type="InterPro" id="IPR013264">
    <property type="entry name" value="DNAG_N"/>
</dbReference>
<feature type="compositionally biased region" description="Acidic residues" evidence="14">
    <location>
        <begin position="482"/>
        <end position="491"/>
    </location>
</feature>
<comment type="caution">
    <text evidence="16">The sequence shown here is derived from an EMBL/GenBank/DDBJ whole genome shotgun (WGS) entry which is preliminary data.</text>
</comment>
<comment type="subunit">
    <text evidence="12">Monomer. Interacts with DnaB.</text>
</comment>
<dbReference type="NCBIfam" id="TIGR01391">
    <property type="entry name" value="dnaG"/>
    <property type="match status" value="1"/>
</dbReference>
<dbReference type="InterPro" id="IPR036977">
    <property type="entry name" value="DNA_primase_Znf_CHC2"/>
</dbReference>
<dbReference type="Gene3D" id="3.90.580.10">
    <property type="entry name" value="Zinc finger, CHC2-type domain"/>
    <property type="match status" value="1"/>
</dbReference>
<dbReference type="InterPro" id="IPR002694">
    <property type="entry name" value="Znf_CHC2"/>
</dbReference>
<evidence type="ECO:0000256" key="4">
    <source>
        <dbReference type="ARBA" id="ARBA00022695"/>
    </source>
</evidence>
<accession>A0ABT5GIH3</accession>
<dbReference type="RefSeq" id="WP_272462473.1">
    <property type="nucleotide sequence ID" value="NZ_JAPFQL010000046.1"/>
</dbReference>
<comment type="domain">
    <text evidence="12">Contains an N-terminal zinc-binding domain, a central core domain that contains the primase activity, and a C-terminal DnaB-binding domain.</text>
</comment>
<dbReference type="Proteomes" id="UP001150259">
    <property type="component" value="Unassembled WGS sequence"/>
</dbReference>
<feature type="domain" description="Toprim" evidence="15">
    <location>
        <begin position="264"/>
        <end position="366"/>
    </location>
</feature>
<dbReference type="InterPro" id="IPR016136">
    <property type="entry name" value="DNA_helicase_N/primase_C"/>
</dbReference>
<dbReference type="Pfam" id="PF13662">
    <property type="entry name" value="Toprim_4"/>
    <property type="match status" value="1"/>
</dbReference>
<dbReference type="Pfam" id="PF01807">
    <property type="entry name" value="Zn_ribbon_DnaG"/>
    <property type="match status" value="1"/>
</dbReference>
<dbReference type="SMART" id="SM00400">
    <property type="entry name" value="ZnF_CHCC"/>
    <property type="match status" value="1"/>
</dbReference>
<gene>
    <name evidence="12 16" type="primary">dnaG</name>
    <name evidence="16" type="ORF">OO014_11560</name>
</gene>
<keyword evidence="9" id="KW-0460">Magnesium</keyword>
<feature type="zinc finger region" description="CHC2-type" evidence="12">
    <location>
        <begin position="41"/>
        <end position="65"/>
    </location>
</feature>
<evidence type="ECO:0000256" key="3">
    <source>
        <dbReference type="ARBA" id="ARBA00022679"/>
    </source>
</evidence>
<comment type="catalytic activity">
    <reaction evidence="12">
        <text>ssDNA + n NTP = ssDNA/pppN(pN)n-1 hybrid + (n-1) diphosphate.</text>
        <dbReference type="EC" id="2.7.7.101"/>
    </reaction>
</comment>
<evidence type="ECO:0000256" key="6">
    <source>
        <dbReference type="ARBA" id="ARBA00022723"/>
    </source>
</evidence>
<keyword evidence="2 12" id="KW-0639">Primosome</keyword>
<dbReference type="PROSITE" id="PS50880">
    <property type="entry name" value="TOPRIM"/>
    <property type="match status" value="1"/>
</dbReference>
<keyword evidence="3 12" id="KW-0808">Transferase</keyword>
<keyword evidence="7 12" id="KW-0863">Zinc-finger</keyword>
<dbReference type="Gene3D" id="3.90.980.10">
    <property type="entry name" value="DNA primase, catalytic core, N-terminal domain"/>
    <property type="match status" value="1"/>
</dbReference>
<evidence type="ECO:0000256" key="8">
    <source>
        <dbReference type="ARBA" id="ARBA00022833"/>
    </source>
</evidence>
<protein>
    <recommendedName>
        <fullName evidence="12 13">DNA primase</fullName>
        <ecNumber evidence="12">2.7.7.101</ecNumber>
    </recommendedName>
</protein>